<keyword evidence="2 5" id="KW-0067">ATP-binding</keyword>
<accession>A0ABN1NSU6</accession>
<dbReference type="NCBIfam" id="NF000355">
    <property type="entry name" value="ribo_prot_ABC_F"/>
    <property type="match status" value="1"/>
</dbReference>
<dbReference type="InterPro" id="IPR027417">
    <property type="entry name" value="P-loop_NTPase"/>
</dbReference>
<dbReference type="InterPro" id="IPR017871">
    <property type="entry name" value="ABC_transporter-like_CS"/>
</dbReference>
<keyword evidence="6" id="KW-1185">Reference proteome</keyword>
<dbReference type="RefSeq" id="WP_343948573.1">
    <property type="nucleotide sequence ID" value="NZ_BAAAHQ010000004.1"/>
</dbReference>
<evidence type="ECO:0000313" key="5">
    <source>
        <dbReference type="EMBL" id="GAA0915986.1"/>
    </source>
</evidence>
<dbReference type="GO" id="GO:0005524">
    <property type="term" value="F:ATP binding"/>
    <property type="evidence" value="ECO:0007669"/>
    <property type="project" value="UniProtKB-KW"/>
</dbReference>
<evidence type="ECO:0000259" key="4">
    <source>
        <dbReference type="PROSITE" id="PS50893"/>
    </source>
</evidence>
<dbReference type="Pfam" id="PF00005">
    <property type="entry name" value="ABC_tran"/>
    <property type="match status" value="2"/>
</dbReference>
<evidence type="ECO:0000256" key="2">
    <source>
        <dbReference type="ARBA" id="ARBA00022840"/>
    </source>
</evidence>
<dbReference type="InterPro" id="IPR003439">
    <property type="entry name" value="ABC_transporter-like_ATP-bd"/>
</dbReference>
<name>A0ABN1NSU6_9ACTN</name>
<gene>
    <name evidence="5" type="ORF">GCM10009560_10800</name>
</gene>
<dbReference type="PANTHER" id="PTHR42855">
    <property type="entry name" value="ABC TRANSPORTER ATP-BINDING SUBUNIT"/>
    <property type="match status" value="1"/>
</dbReference>
<dbReference type="EMBL" id="BAAAHQ010000004">
    <property type="protein sequence ID" value="GAA0915986.1"/>
    <property type="molecule type" value="Genomic_DNA"/>
</dbReference>
<dbReference type="Gene3D" id="3.40.50.300">
    <property type="entry name" value="P-loop containing nucleotide triphosphate hydrolases"/>
    <property type="match status" value="2"/>
</dbReference>
<feature type="domain" description="ABC transporter" evidence="4">
    <location>
        <begin position="358"/>
        <end position="557"/>
    </location>
</feature>
<sequence>MRAAQLSLSDITKRYADRVVLDRVSFTIRPGERVGVIGDNGSGKSTLLKLIAGLATPDNGELTVTAPGGVGYLAQSLDLPPGSTVADAVDRALADIRHLEERMRAAEARMQDHDDVAAEYGELVAAFEARGGYTADARVDVALHALGLPGLDRARRLDTLSGGERSRLALAATLAAAPELLLLDEPTNDLDDQAVAWLEEHLRGHRGTVVAITHDRLFLDRITSTVLEVDRARVRRYGNGYTGYLTAKAAELAAWAQAHEEWKAEAARHTSLVSANAGRMSAIPRKMTKAGMGTGAWRARARTHGAAGRIRQSQQRLTWLHDNPVPPPPEPLRFTPAALTTPATQLSQAGDAQTEKALAGDTLVELDGVVVAGRLRVAALRIRAGERLLVTGPNGAGKTTLMRVLAGELTPDAGRVIRPGKVGHLRQEETAGRLDRTVLRAYAEGRPGSLDEHADALLAMGLFRPADLRLEVGRLSYGQRRRIDLARLVSEPVELLLLDEPTNHLSPMLVEELEQALAAYSGALVVVTHDRRMRAGFTGSRLALTSDGLTADPAPSL</sequence>
<feature type="coiled-coil region" evidence="3">
    <location>
        <begin position="89"/>
        <end position="116"/>
    </location>
</feature>
<dbReference type="InterPro" id="IPR051309">
    <property type="entry name" value="ABCF_ATPase"/>
</dbReference>
<dbReference type="PROSITE" id="PS00211">
    <property type="entry name" value="ABC_TRANSPORTER_1"/>
    <property type="match status" value="2"/>
</dbReference>
<dbReference type="PROSITE" id="PS50893">
    <property type="entry name" value="ABC_TRANSPORTER_2"/>
    <property type="match status" value="2"/>
</dbReference>
<dbReference type="PANTHER" id="PTHR42855:SF2">
    <property type="entry name" value="DRUG RESISTANCE ABC TRANSPORTER,ATP-BINDING PROTEIN"/>
    <property type="match status" value="1"/>
</dbReference>
<dbReference type="InterPro" id="IPR003593">
    <property type="entry name" value="AAA+_ATPase"/>
</dbReference>
<comment type="caution">
    <text evidence="5">The sequence shown here is derived from an EMBL/GenBank/DDBJ whole genome shotgun (WGS) entry which is preliminary data.</text>
</comment>
<feature type="domain" description="ABC transporter" evidence="4">
    <location>
        <begin position="6"/>
        <end position="256"/>
    </location>
</feature>
<evidence type="ECO:0000313" key="6">
    <source>
        <dbReference type="Proteomes" id="UP001501578"/>
    </source>
</evidence>
<dbReference type="CDD" id="cd03221">
    <property type="entry name" value="ABCF_EF-3"/>
    <property type="match status" value="1"/>
</dbReference>
<dbReference type="SMART" id="SM00382">
    <property type="entry name" value="AAA"/>
    <property type="match status" value="2"/>
</dbReference>
<evidence type="ECO:0000256" key="1">
    <source>
        <dbReference type="ARBA" id="ARBA00022741"/>
    </source>
</evidence>
<reference evidence="5 6" key="1">
    <citation type="journal article" date="2019" name="Int. J. Syst. Evol. Microbiol.">
        <title>The Global Catalogue of Microorganisms (GCM) 10K type strain sequencing project: providing services to taxonomists for standard genome sequencing and annotation.</title>
        <authorList>
            <consortium name="The Broad Institute Genomics Platform"/>
            <consortium name="The Broad Institute Genome Sequencing Center for Infectious Disease"/>
            <person name="Wu L."/>
            <person name="Ma J."/>
        </authorList>
    </citation>
    <scope>NUCLEOTIDE SEQUENCE [LARGE SCALE GENOMIC DNA]</scope>
    <source>
        <strain evidence="5 6">JCM 11136</strain>
    </source>
</reference>
<dbReference type="SUPFAM" id="SSF52540">
    <property type="entry name" value="P-loop containing nucleoside triphosphate hydrolases"/>
    <property type="match status" value="2"/>
</dbReference>
<proteinExistence type="predicted"/>
<dbReference type="Proteomes" id="UP001501578">
    <property type="component" value="Unassembled WGS sequence"/>
</dbReference>
<protein>
    <submittedName>
        <fullName evidence="5">ABC-F family ATP-binding cassette domain-containing protein</fullName>
    </submittedName>
</protein>
<evidence type="ECO:0000256" key="3">
    <source>
        <dbReference type="SAM" id="Coils"/>
    </source>
</evidence>
<organism evidence="5 6">
    <name type="scientific">Nonomuraea longicatena</name>
    <dbReference type="NCBI Taxonomy" id="83682"/>
    <lineage>
        <taxon>Bacteria</taxon>
        <taxon>Bacillati</taxon>
        <taxon>Actinomycetota</taxon>
        <taxon>Actinomycetes</taxon>
        <taxon>Streptosporangiales</taxon>
        <taxon>Streptosporangiaceae</taxon>
        <taxon>Nonomuraea</taxon>
    </lineage>
</organism>
<keyword evidence="3" id="KW-0175">Coiled coil</keyword>
<keyword evidence="1" id="KW-0547">Nucleotide-binding</keyword>